<feature type="region of interest" description="Disordered" evidence="1">
    <location>
        <begin position="1"/>
        <end position="49"/>
    </location>
</feature>
<evidence type="ECO:0000313" key="3">
    <source>
        <dbReference type="Proteomes" id="UP001419268"/>
    </source>
</evidence>
<protein>
    <submittedName>
        <fullName evidence="2">Uncharacterized protein</fullName>
    </submittedName>
</protein>
<sequence>MAEKVAGGGNGGNRGARKGERGRRCSADGVAFTRGDQRRRKTITRTGGATRGVVGVRCRGMREPAESRSMSTMTVDDDGDGGGEDCAVRRWRRGQKGLRERGTRRMGFGFTSFFYVATDRDRSSLSPIVCRRSYADHRETSLLDQLTDLFQALICRKSVTTLAGEISDRSVTTYNLSQFLSQIIL</sequence>
<dbReference type="Proteomes" id="UP001419268">
    <property type="component" value="Unassembled WGS sequence"/>
</dbReference>
<organism evidence="2 3">
    <name type="scientific">Stephania cephalantha</name>
    <dbReference type="NCBI Taxonomy" id="152367"/>
    <lineage>
        <taxon>Eukaryota</taxon>
        <taxon>Viridiplantae</taxon>
        <taxon>Streptophyta</taxon>
        <taxon>Embryophyta</taxon>
        <taxon>Tracheophyta</taxon>
        <taxon>Spermatophyta</taxon>
        <taxon>Magnoliopsida</taxon>
        <taxon>Ranunculales</taxon>
        <taxon>Menispermaceae</taxon>
        <taxon>Menispermoideae</taxon>
        <taxon>Cissampelideae</taxon>
        <taxon>Stephania</taxon>
    </lineage>
</organism>
<proteinExistence type="predicted"/>
<comment type="caution">
    <text evidence="2">The sequence shown here is derived from an EMBL/GenBank/DDBJ whole genome shotgun (WGS) entry which is preliminary data.</text>
</comment>
<accession>A0AAP0I9V8</accession>
<evidence type="ECO:0000313" key="2">
    <source>
        <dbReference type="EMBL" id="KAK9111285.1"/>
    </source>
</evidence>
<dbReference type="AlphaFoldDB" id="A0AAP0I9V8"/>
<keyword evidence="3" id="KW-1185">Reference proteome</keyword>
<reference evidence="2 3" key="1">
    <citation type="submission" date="2024-01" db="EMBL/GenBank/DDBJ databases">
        <title>Genome assemblies of Stephania.</title>
        <authorList>
            <person name="Yang L."/>
        </authorList>
    </citation>
    <scope>NUCLEOTIDE SEQUENCE [LARGE SCALE GENOMIC DNA]</scope>
    <source>
        <strain evidence="2">JXDWG</strain>
        <tissue evidence="2">Leaf</tissue>
    </source>
</reference>
<dbReference type="EMBL" id="JBBNAG010000008">
    <property type="protein sequence ID" value="KAK9111285.1"/>
    <property type="molecule type" value="Genomic_DNA"/>
</dbReference>
<name>A0AAP0I9V8_9MAGN</name>
<evidence type="ECO:0000256" key="1">
    <source>
        <dbReference type="SAM" id="MobiDB-lite"/>
    </source>
</evidence>
<gene>
    <name evidence="2" type="ORF">Scep_018804</name>
</gene>
<feature type="compositionally biased region" description="Gly residues" evidence="1">
    <location>
        <begin position="1"/>
        <end position="14"/>
    </location>
</feature>
<feature type="compositionally biased region" description="Basic and acidic residues" evidence="1">
    <location>
        <begin position="17"/>
        <end position="26"/>
    </location>
</feature>